<dbReference type="FunFam" id="3.40.605.10:FF:000007">
    <property type="entry name" value="NAD/NADP-dependent betaine aldehyde dehydrogenase"/>
    <property type="match status" value="1"/>
</dbReference>
<dbReference type="PANTHER" id="PTHR42804:SF1">
    <property type="entry name" value="ALDEHYDE DEHYDROGENASE-RELATED"/>
    <property type="match status" value="1"/>
</dbReference>
<dbReference type="SUPFAM" id="SSF53720">
    <property type="entry name" value="ALDH-like"/>
    <property type="match status" value="1"/>
</dbReference>
<gene>
    <name evidence="4" type="ORF">EZH22_12880</name>
</gene>
<dbReference type="Gene3D" id="3.40.605.10">
    <property type="entry name" value="Aldehyde Dehydrogenase, Chain A, domain 1"/>
    <property type="match status" value="1"/>
</dbReference>
<name>A0A974SL11_9HYPH</name>
<dbReference type="RefSeq" id="WP_203196000.1">
    <property type="nucleotide sequence ID" value="NZ_CP063362.1"/>
</dbReference>
<proteinExistence type="inferred from homology"/>
<accession>A0A974SL11</accession>
<dbReference type="EMBL" id="CP063362">
    <property type="protein sequence ID" value="QRG09082.1"/>
    <property type="molecule type" value="Genomic_DNA"/>
</dbReference>
<organism evidence="4 5">
    <name type="scientific">Xanthobacter dioxanivorans</name>
    <dbReference type="NCBI Taxonomy" id="2528964"/>
    <lineage>
        <taxon>Bacteria</taxon>
        <taxon>Pseudomonadati</taxon>
        <taxon>Pseudomonadota</taxon>
        <taxon>Alphaproteobacteria</taxon>
        <taxon>Hyphomicrobiales</taxon>
        <taxon>Xanthobacteraceae</taxon>
        <taxon>Xanthobacter</taxon>
    </lineage>
</organism>
<dbReference type="Gene3D" id="3.40.309.10">
    <property type="entry name" value="Aldehyde Dehydrogenase, Chain A, domain 2"/>
    <property type="match status" value="1"/>
</dbReference>
<dbReference type="InterPro" id="IPR016162">
    <property type="entry name" value="Ald_DH_N"/>
</dbReference>
<dbReference type="AlphaFoldDB" id="A0A974SL11"/>
<dbReference type="Proteomes" id="UP000596427">
    <property type="component" value="Chromosome"/>
</dbReference>
<feature type="domain" description="Aldehyde dehydrogenase" evidence="3">
    <location>
        <begin position="13"/>
        <end position="475"/>
    </location>
</feature>
<sequence>MSNTTKFYIDGAWVEPIAGTPFDVINPANEEVAGTISLGSAADVDRAVKAARAAFGSWSTSSKAERLELLASIIAAYERRFDELAAVITAEMGSPLWFAKDVQTNTTLDHFKEARRVLKDYDFGHMLGDTTHIVREPIGVVGMITPWNWPVNQIAAKFAAALAAGCTAVVKPSEVAPLSGIVLAEILHEAGVPKGVFNLVNGDGPTVGEAISAHPDIDMVSFTGSTRAGVLVAKSAAETVKRVHQELGGKSANIILPGADLAKAVPAGVLRCFTNTGQSCQAPTRMLVHRDQLGEVVEIARRTAEAVVVGDPLAEGTRLGPLVSKAQFDRVQHLIGVGIAEGATLVIGGQGRPADLNRGYYVRPTIFSDVRPDMTIAQQEIFGPVLSILSYKDEDDAIEIANGTLYGLSGYVWAGSLEHARAIGLRMRAGRIYLNGAPHGKLQDVEAPFGGYKQSGNGREAGIYGLEDFLEIKAILGYEVA</sequence>
<dbReference type="KEGG" id="xdi:EZH22_12880"/>
<dbReference type="InterPro" id="IPR016161">
    <property type="entry name" value="Ald_DH/histidinol_DH"/>
</dbReference>
<dbReference type="CDD" id="cd07138">
    <property type="entry name" value="ALDH_CddD_SSP0762"/>
    <property type="match status" value="1"/>
</dbReference>
<dbReference type="InterPro" id="IPR015590">
    <property type="entry name" value="Aldehyde_DH_dom"/>
</dbReference>
<evidence type="ECO:0000256" key="2">
    <source>
        <dbReference type="ARBA" id="ARBA00023002"/>
    </source>
</evidence>
<evidence type="ECO:0000313" key="5">
    <source>
        <dbReference type="Proteomes" id="UP000596427"/>
    </source>
</evidence>
<dbReference type="PANTHER" id="PTHR42804">
    <property type="entry name" value="ALDEHYDE DEHYDROGENASE"/>
    <property type="match status" value="1"/>
</dbReference>
<dbReference type="GO" id="GO:0016620">
    <property type="term" value="F:oxidoreductase activity, acting on the aldehyde or oxo group of donors, NAD or NADP as acceptor"/>
    <property type="evidence" value="ECO:0007669"/>
    <property type="project" value="InterPro"/>
</dbReference>
<keyword evidence="2" id="KW-0560">Oxidoreductase</keyword>
<keyword evidence="5" id="KW-1185">Reference proteome</keyword>
<protein>
    <submittedName>
        <fullName evidence="4">Aldehyde dehydrogenase family protein</fullName>
    </submittedName>
</protein>
<evidence type="ECO:0000259" key="3">
    <source>
        <dbReference type="Pfam" id="PF00171"/>
    </source>
</evidence>
<evidence type="ECO:0000313" key="4">
    <source>
        <dbReference type="EMBL" id="QRG09082.1"/>
    </source>
</evidence>
<dbReference type="Pfam" id="PF00171">
    <property type="entry name" value="Aldedh"/>
    <property type="match status" value="1"/>
</dbReference>
<comment type="similarity">
    <text evidence="1">Belongs to the aldehyde dehydrogenase family.</text>
</comment>
<evidence type="ECO:0000256" key="1">
    <source>
        <dbReference type="ARBA" id="ARBA00009986"/>
    </source>
</evidence>
<dbReference type="InterPro" id="IPR016163">
    <property type="entry name" value="Ald_DH_C"/>
</dbReference>
<reference evidence="4 5" key="1">
    <citation type="submission" date="2020-10" db="EMBL/GenBank/DDBJ databases">
        <title>Degradation of 1,4-Dioxane by Xanthobacter sp. YN2, via a Novel Group-2 Soluble Di-Iron Monooxygenase.</title>
        <authorList>
            <person name="Ma F."/>
            <person name="Wang Y."/>
            <person name="Yang J."/>
            <person name="Guo H."/>
            <person name="Su D."/>
            <person name="Yu L."/>
        </authorList>
    </citation>
    <scope>NUCLEOTIDE SEQUENCE [LARGE SCALE GENOMIC DNA]</scope>
    <source>
        <strain evidence="4 5">YN2</strain>
    </source>
</reference>